<keyword evidence="2" id="KW-0223">Dioxygenase</keyword>
<keyword evidence="1" id="KW-0732">Signal</keyword>
<organism evidence="2">
    <name type="scientific">Petromyces alliaceus</name>
    <name type="common">Aspergillus alliaceus</name>
    <dbReference type="NCBI Taxonomy" id="209559"/>
    <lineage>
        <taxon>Eukaryota</taxon>
        <taxon>Fungi</taxon>
        <taxon>Dikarya</taxon>
        <taxon>Ascomycota</taxon>
        <taxon>Pezizomycotina</taxon>
        <taxon>Eurotiomycetes</taxon>
        <taxon>Eurotiomycetidae</taxon>
        <taxon>Eurotiales</taxon>
        <taxon>Aspergillaceae</taxon>
        <taxon>Aspergillus</taxon>
        <taxon>Aspergillus subgen. Circumdati</taxon>
    </lineage>
</organism>
<dbReference type="OrthoDB" id="121380at2759"/>
<evidence type="ECO:0000256" key="1">
    <source>
        <dbReference type="SAM" id="SignalP"/>
    </source>
</evidence>
<accession>A0A5N7CFH6</accession>
<evidence type="ECO:0000313" key="2">
    <source>
        <dbReference type="EMBL" id="KAE8392904.1"/>
    </source>
</evidence>
<dbReference type="PANTHER" id="PTHR34315">
    <property type="match status" value="1"/>
</dbReference>
<gene>
    <name evidence="2" type="ORF">BDV23DRAFT_170560</name>
</gene>
<proteinExistence type="predicted"/>
<name>A0A5N7CFH6_PETAA</name>
<dbReference type="Proteomes" id="UP000326877">
    <property type="component" value="Unassembled WGS sequence"/>
</dbReference>
<dbReference type="GO" id="GO:0016702">
    <property type="term" value="F:oxidoreductase activity, acting on single donors with incorporation of molecular oxygen, incorporation of two atoms of oxygen"/>
    <property type="evidence" value="ECO:0007669"/>
    <property type="project" value="InterPro"/>
</dbReference>
<dbReference type="SUPFAM" id="SSF49482">
    <property type="entry name" value="Aromatic compound dioxygenase"/>
    <property type="match status" value="1"/>
</dbReference>
<dbReference type="Gene3D" id="2.60.130.10">
    <property type="entry name" value="Aromatic compound dioxygenase"/>
    <property type="match status" value="1"/>
</dbReference>
<dbReference type="AlphaFoldDB" id="A0A5N7CFH6"/>
<reference evidence="2" key="1">
    <citation type="submission" date="2019-04" db="EMBL/GenBank/DDBJ databases">
        <title>Friends and foes A comparative genomics studyof 23 Aspergillus species from section Flavi.</title>
        <authorList>
            <consortium name="DOE Joint Genome Institute"/>
            <person name="Kjaerbolling I."/>
            <person name="Vesth T."/>
            <person name="Frisvad J.C."/>
            <person name="Nybo J.L."/>
            <person name="Theobald S."/>
            <person name="Kildgaard S."/>
            <person name="Isbrandt T."/>
            <person name="Kuo A."/>
            <person name="Sato A."/>
            <person name="Lyhne E.K."/>
            <person name="Kogle M.E."/>
            <person name="Wiebenga A."/>
            <person name="Kun R.S."/>
            <person name="Lubbers R.J."/>
            <person name="Makela M.R."/>
            <person name="Barry K."/>
            <person name="Chovatia M."/>
            <person name="Clum A."/>
            <person name="Daum C."/>
            <person name="Haridas S."/>
            <person name="He G."/>
            <person name="LaButti K."/>
            <person name="Lipzen A."/>
            <person name="Mondo S."/>
            <person name="Riley R."/>
            <person name="Salamov A."/>
            <person name="Simmons B.A."/>
            <person name="Magnuson J.K."/>
            <person name="Henrissat B."/>
            <person name="Mortensen U.H."/>
            <person name="Larsen T.O."/>
            <person name="Devries R.P."/>
            <person name="Grigoriev I.V."/>
            <person name="Machida M."/>
            <person name="Baker S.E."/>
            <person name="Andersen M.R."/>
        </authorList>
    </citation>
    <scope>NUCLEOTIDE SEQUENCE [LARGE SCALE GENOMIC DNA]</scope>
    <source>
        <strain evidence="2">IBT 14317</strain>
    </source>
</reference>
<dbReference type="PANTHER" id="PTHR34315:SF1">
    <property type="entry name" value="INTRADIOL RING-CLEAVAGE DIOXYGENASES DOMAIN-CONTAINING PROTEIN-RELATED"/>
    <property type="match status" value="1"/>
</dbReference>
<protein>
    <submittedName>
        <fullName evidence="2">Intradiol ring-cleavage dioxygenase</fullName>
    </submittedName>
</protein>
<feature type="signal peptide" evidence="1">
    <location>
        <begin position="1"/>
        <end position="19"/>
    </location>
</feature>
<keyword evidence="2" id="KW-0560">Oxidoreductase</keyword>
<sequence>MRISSSALFSLIFTASAHLRPHTEPSDTQIIHKASLSSRCMKDVPALGNATVPIRTQAPYYQTFQNDTCIFSPEITAGPCYWPHSSALKRDMTENQGVMADLWHCNATGSYSSFSVLSPNTPFPELLAEQGKNISDLVVGTTDLYTDSETWLRGTYPTIEHGMMQMKTIFPGFYIERAIHIHVQVHADWTFREIGTLVLENMVNTGQLYLDEEPEAKIMAMDPYASHTEVKCTSNAENKEFFQGHGGTDYPVGLVGYITIVVDSTASRDEHYLAA</sequence>
<dbReference type="EMBL" id="ML735233">
    <property type="protein sequence ID" value="KAE8392904.1"/>
    <property type="molecule type" value="Genomic_DNA"/>
</dbReference>
<feature type="chain" id="PRO_5024795329" evidence="1">
    <location>
        <begin position="20"/>
        <end position="275"/>
    </location>
</feature>
<dbReference type="InterPro" id="IPR015889">
    <property type="entry name" value="Intradiol_dOase_core"/>
</dbReference>
<dbReference type="GO" id="GO:0005506">
    <property type="term" value="F:iron ion binding"/>
    <property type="evidence" value="ECO:0007669"/>
    <property type="project" value="InterPro"/>
</dbReference>